<protein>
    <recommendedName>
        <fullName evidence="6">50S ribosomal protein L35</fullName>
    </recommendedName>
</protein>
<comment type="similarity">
    <text evidence="1">Belongs to the bacterial ribosomal protein bL35 family.</text>
</comment>
<keyword evidence="5" id="KW-1185">Reference proteome</keyword>
<dbReference type="Gene3D" id="4.10.410.60">
    <property type="match status" value="1"/>
</dbReference>
<evidence type="ECO:0000313" key="5">
    <source>
        <dbReference type="Proteomes" id="UP000644660"/>
    </source>
</evidence>
<sequence length="92" mass="10409">MSWLSSFSPLLKTTGSLMKFQSPSLIAVRTLMKTHKGAAKRWRRTSTGFKRGIAGRNHGNAGWSQRSMKVLSGRKTEDKTYVKHLKKLLPYS</sequence>
<evidence type="ECO:0000313" key="4">
    <source>
        <dbReference type="EMBL" id="CAB4252316.1"/>
    </source>
</evidence>
<dbReference type="Pfam" id="PF01632">
    <property type="entry name" value="Ribosomal_L35p"/>
    <property type="match status" value="1"/>
</dbReference>
<dbReference type="InterPro" id="IPR001706">
    <property type="entry name" value="Ribosomal_bL35"/>
</dbReference>
<dbReference type="EMBL" id="CAEFZW010000001">
    <property type="protein sequence ID" value="CAB4252316.1"/>
    <property type="molecule type" value="Genomic_DNA"/>
</dbReference>
<accession>A0A8H2VBQ0</accession>
<dbReference type="Proteomes" id="UP000644660">
    <property type="component" value="Unassembled WGS sequence"/>
</dbReference>
<dbReference type="GO" id="GO:0003735">
    <property type="term" value="F:structural constituent of ribosome"/>
    <property type="evidence" value="ECO:0007669"/>
    <property type="project" value="InterPro"/>
</dbReference>
<dbReference type="SUPFAM" id="SSF143034">
    <property type="entry name" value="L35p-like"/>
    <property type="match status" value="1"/>
</dbReference>
<keyword evidence="2" id="KW-0689">Ribosomal protein</keyword>
<dbReference type="GeneID" id="64855440"/>
<dbReference type="PANTHER" id="PTHR33343:SF1">
    <property type="entry name" value="LARGE RIBOSOMAL SUBUNIT PROTEIN BL35M"/>
    <property type="match status" value="1"/>
</dbReference>
<reference evidence="4 5" key="1">
    <citation type="submission" date="2020-05" db="EMBL/GenBank/DDBJ databases">
        <authorList>
            <person name="Casaregola S."/>
            <person name="Devillers H."/>
            <person name="Grondin C."/>
        </authorList>
    </citation>
    <scope>NUCLEOTIDE SEQUENCE [LARGE SCALE GENOMIC DNA]</scope>
    <source>
        <strain evidence="4 5">CLIB 1767</strain>
    </source>
</reference>
<dbReference type="RefSeq" id="XP_041404354.1">
    <property type="nucleotide sequence ID" value="XM_041548420.1"/>
</dbReference>
<dbReference type="PANTHER" id="PTHR33343">
    <property type="entry name" value="54S RIBOSOMAL PROTEIN BL35M"/>
    <property type="match status" value="1"/>
</dbReference>
<gene>
    <name evidence="4" type="ORF">KABA2_01S10846</name>
</gene>
<dbReference type="InterPro" id="IPR021137">
    <property type="entry name" value="Ribosomal_bL35-like"/>
</dbReference>
<dbReference type="AlphaFoldDB" id="A0A8H2VBQ0"/>
<evidence type="ECO:0000256" key="3">
    <source>
        <dbReference type="ARBA" id="ARBA00023274"/>
    </source>
</evidence>
<comment type="caution">
    <text evidence="4">The sequence shown here is derived from an EMBL/GenBank/DDBJ whole genome shotgun (WGS) entry which is preliminary data.</text>
</comment>
<dbReference type="OrthoDB" id="162638at2759"/>
<evidence type="ECO:0000256" key="2">
    <source>
        <dbReference type="ARBA" id="ARBA00022980"/>
    </source>
</evidence>
<dbReference type="InterPro" id="IPR037229">
    <property type="entry name" value="Ribosomal_bL35_sf"/>
</dbReference>
<evidence type="ECO:0008006" key="6">
    <source>
        <dbReference type="Google" id="ProtNLM"/>
    </source>
</evidence>
<keyword evidence="3" id="KW-0687">Ribonucleoprotein</keyword>
<dbReference type="GO" id="GO:0015934">
    <property type="term" value="C:large ribosomal subunit"/>
    <property type="evidence" value="ECO:0007669"/>
    <property type="project" value="TreeGrafter"/>
</dbReference>
<evidence type="ECO:0000256" key="1">
    <source>
        <dbReference type="ARBA" id="ARBA00006598"/>
    </source>
</evidence>
<organism evidence="4 5">
    <name type="scientific">Maudiozyma barnettii</name>
    <dbReference type="NCBI Taxonomy" id="61262"/>
    <lineage>
        <taxon>Eukaryota</taxon>
        <taxon>Fungi</taxon>
        <taxon>Dikarya</taxon>
        <taxon>Ascomycota</taxon>
        <taxon>Saccharomycotina</taxon>
        <taxon>Saccharomycetes</taxon>
        <taxon>Saccharomycetales</taxon>
        <taxon>Saccharomycetaceae</taxon>
        <taxon>Maudiozyma</taxon>
    </lineage>
</organism>
<proteinExistence type="inferred from homology"/>
<dbReference type="GO" id="GO:0006412">
    <property type="term" value="P:translation"/>
    <property type="evidence" value="ECO:0007669"/>
    <property type="project" value="InterPro"/>
</dbReference>
<name>A0A8H2VBQ0_9SACH</name>